<dbReference type="Gene3D" id="2.20.110.10">
    <property type="entry name" value="Histone H3 K4-specific methyltransferase SET7/9 N-terminal domain"/>
    <property type="match status" value="1"/>
</dbReference>
<evidence type="ECO:0000256" key="1">
    <source>
        <dbReference type="SAM" id="MobiDB-lite"/>
    </source>
</evidence>
<evidence type="ECO:0008006" key="4">
    <source>
        <dbReference type="Google" id="ProtNLM"/>
    </source>
</evidence>
<evidence type="ECO:0000313" key="2">
    <source>
        <dbReference type="EMBL" id="TFD61383.1"/>
    </source>
</evidence>
<dbReference type="RefSeq" id="WP_134513599.1">
    <property type="nucleotide sequence ID" value="NZ_SOHJ01000004.1"/>
</dbReference>
<dbReference type="EMBL" id="SOHJ01000004">
    <property type="protein sequence ID" value="TFD61383.1"/>
    <property type="molecule type" value="Genomic_DNA"/>
</dbReference>
<comment type="caution">
    <text evidence="2">The sequence shown here is derived from an EMBL/GenBank/DDBJ whole genome shotgun (WGS) entry which is preliminary data.</text>
</comment>
<dbReference type="SUPFAM" id="SSF82185">
    <property type="entry name" value="Histone H3 K4-specific methyltransferase SET7/9 N-terminal domain"/>
    <property type="match status" value="1"/>
</dbReference>
<evidence type="ECO:0000313" key="3">
    <source>
        <dbReference type="Proteomes" id="UP000298170"/>
    </source>
</evidence>
<feature type="compositionally biased region" description="Basic and acidic residues" evidence="1">
    <location>
        <begin position="1"/>
        <end position="19"/>
    </location>
</feature>
<sequence length="84" mass="9556">MPQLNDDHRPGGEHTERYADGGIKATGHRVNGELEGYWEWFRKDGSKMRSGYFSHSVQVGEWITYNRSSEPHKTTQLKPPPATG</sequence>
<organism evidence="2 3">
    <name type="scientific">Cryobacterium suzukii</name>
    <dbReference type="NCBI Taxonomy" id="1259198"/>
    <lineage>
        <taxon>Bacteria</taxon>
        <taxon>Bacillati</taxon>
        <taxon>Actinomycetota</taxon>
        <taxon>Actinomycetes</taxon>
        <taxon>Micrococcales</taxon>
        <taxon>Microbacteriaceae</taxon>
        <taxon>Cryobacterium</taxon>
    </lineage>
</organism>
<dbReference type="AlphaFoldDB" id="A0A4R9AGS3"/>
<reference evidence="2 3" key="1">
    <citation type="submission" date="2019-03" db="EMBL/GenBank/DDBJ databases">
        <title>Genomics of glacier-inhabiting Cryobacterium strains.</title>
        <authorList>
            <person name="Liu Q."/>
            <person name="Xin Y.-H."/>
        </authorList>
    </citation>
    <scope>NUCLEOTIDE SEQUENCE [LARGE SCALE GENOMIC DNA]</scope>
    <source>
        <strain evidence="2 3">Sr39</strain>
    </source>
</reference>
<name>A0A4R9AGS3_9MICO</name>
<keyword evidence="3" id="KW-1185">Reference proteome</keyword>
<protein>
    <recommendedName>
        <fullName evidence="4">MORN repeat-containing protein</fullName>
    </recommendedName>
</protein>
<dbReference type="Proteomes" id="UP000298170">
    <property type="component" value="Unassembled WGS sequence"/>
</dbReference>
<feature type="region of interest" description="Disordered" evidence="1">
    <location>
        <begin position="1"/>
        <end position="26"/>
    </location>
</feature>
<dbReference type="OrthoDB" id="8854536at2"/>
<gene>
    <name evidence="2" type="ORF">E3T39_04785</name>
</gene>
<proteinExistence type="predicted"/>
<accession>A0A4R9AGS3</accession>